<dbReference type="PANTHER" id="PTHR43638:SF3">
    <property type="entry name" value="ALDEHYDE REDUCTASE"/>
    <property type="match status" value="1"/>
</dbReference>
<proteinExistence type="predicted"/>
<name>A0A367QM97_9NOSO</name>
<keyword evidence="3" id="KW-1185">Reference proteome</keyword>
<protein>
    <recommendedName>
        <fullName evidence="1">NADP-dependent oxidoreductase domain-containing protein</fullName>
    </recommendedName>
</protein>
<reference evidence="2" key="1">
    <citation type="submission" date="2016-04" db="EMBL/GenBank/DDBJ databases">
        <authorList>
            <person name="Tabuchi Yagui T.R."/>
        </authorList>
    </citation>
    <scope>NUCLEOTIDE SEQUENCE [LARGE SCALE GENOMIC DNA]</scope>
    <source>
        <strain evidence="2">NIES-26</strain>
    </source>
</reference>
<dbReference type="InterPro" id="IPR036812">
    <property type="entry name" value="NAD(P)_OxRdtase_dom_sf"/>
</dbReference>
<evidence type="ECO:0000313" key="2">
    <source>
        <dbReference type="EMBL" id="RCJ24312.1"/>
    </source>
</evidence>
<organism evidence="2 3">
    <name type="scientific">Nostoc minutum NIES-26</name>
    <dbReference type="NCBI Taxonomy" id="1844469"/>
    <lineage>
        <taxon>Bacteria</taxon>
        <taxon>Bacillati</taxon>
        <taxon>Cyanobacteriota</taxon>
        <taxon>Cyanophyceae</taxon>
        <taxon>Nostocales</taxon>
        <taxon>Nostocaceae</taxon>
        <taxon>Nostoc</taxon>
    </lineage>
</organism>
<comment type="caution">
    <text evidence="2">The sequence shown here is derived from an EMBL/GenBank/DDBJ whole genome shotgun (WGS) entry which is preliminary data.</text>
</comment>
<dbReference type="InterPro" id="IPR023210">
    <property type="entry name" value="NADP_OxRdtase_dom"/>
</dbReference>
<evidence type="ECO:0000259" key="1">
    <source>
        <dbReference type="Pfam" id="PF00248"/>
    </source>
</evidence>
<dbReference type="AlphaFoldDB" id="A0A367QM97"/>
<feature type="domain" description="NADP-dependent oxidoreductase" evidence="1">
    <location>
        <begin position="15"/>
        <end position="72"/>
    </location>
</feature>
<evidence type="ECO:0000313" key="3">
    <source>
        <dbReference type="Proteomes" id="UP000252107"/>
    </source>
</evidence>
<dbReference type="SUPFAM" id="SSF51430">
    <property type="entry name" value="NAD(P)-linked oxidoreductase"/>
    <property type="match status" value="1"/>
</dbReference>
<gene>
    <name evidence="2" type="ORF">A6770_28510</name>
</gene>
<accession>A0A367QM97</accession>
<dbReference type="EMBL" id="LXQD01000319">
    <property type="protein sequence ID" value="RCJ24312.1"/>
    <property type="molecule type" value="Genomic_DNA"/>
</dbReference>
<sequence length="102" mass="11029">MEKRTLGTSDVQITPILMGTWQAGKKMWVGIEDADSIKTIRAAFEAGITTVDTAEVYGEGHSERIVAEALSDVRVDALSGLSPDIAWSMPRKFSPTISSTTK</sequence>
<dbReference type="PANTHER" id="PTHR43638">
    <property type="entry name" value="OXIDOREDUCTASE, ALDO/KETO REDUCTASE FAMILY PROTEIN"/>
    <property type="match status" value="1"/>
</dbReference>
<dbReference type="Gene3D" id="3.20.20.100">
    <property type="entry name" value="NADP-dependent oxidoreductase domain"/>
    <property type="match status" value="1"/>
</dbReference>
<dbReference type="Proteomes" id="UP000252107">
    <property type="component" value="Unassembled WGS sequence"/>
</dbReference>
<dbReference type="Pfam" id="PF00248">
    <property type="entry name" value="Aldo_ket_red"/>
    <property type="match status" value="1"/>
</dbReference>